<dbReference type="VEuPathDB" id="FungiDB:DEHA2G25058g"/>
<dbReference type="Gene3D" id="6.10.320.10">
    <property type="match status" value="1"/>
</dbReference>
<evidence type="ECO:0000313" key="2">
    <source>
        <dbReference type="Proteomes" id="UP000000599"/>
    </source>
</evidence>
<dbReference type="GeneID" id="2904370"/>
<sequence length="128" mass="14948">MKLVEALRLRKDYETNLQQLESRISNNCKVQEGDVPSEDPEELIELYLQMSEKLKKLVSNINLTNSQSMFKFSKCTESMTSALAKRSELRRHAAAISRFARSDVINMDMYSRKEIKYISTFSVKKYRP</sequence>
<proteinExistence type="predicted"/>
<keyword evidence="2" id="KW-1185">Reference proteome</keyword>
<dbReference type="OrthoDB" id="4009151at2759"/>
<dbReference type="NCBIfam" id="NF038048">
    <property type="entry name" value="DIP1984_fam"/>
    <property type="match status" value="1"/>
</dbReference>
<dbReference type="AlphaFoldDB" id="Q6BGN3"/>
<organism evidence="1 2">
    <name type="scientific">Debaryomyces hansenii (strain ATCC 36239 / CBS 767 / BCRC 21394 / JCM 1990 / NBRC 0083 / IGC 2968)</name>
    <name type="common">Yeast</name>
    <name type="synonym">Torulaspora hansenii</name>
    <dbReference type="NCBI Taxonomy" id="284592"/>
    <lineage>
        <taxon>Eukaryota</taxon>
        <taxon>Fungi</taxon>
        <taxon>Dikarya</taxon>
        <taxon>Ascomycota</taxon>
        <taxon>Saccharomycotina</taxon>
        <taxon>Pichiomycetes</taxon>
        <taxon>Debaryomycetaceae</taxon>
        <taxon>Debaryomyces</taxon>
    </lineage>
</organism>
<dbReference type="InterPro" id="IPR047741">
    <property type="entry name" value="DIP1984-like"/>
</dbReference>
<gene>
    <name evidence="1" type="ordered locus">DEHA2G25058g</name>
</gene>
<name>Q6BGN3_DEBHA</name>
<dbReference type="HOGENOM" id="CLU_119822_0_0_1"/>
<dbReference type="RefSeq" id="XP_462638.2">
    <property type="nucleotide sequence ID" value="XM_462638.1"/>
</dbReference>
<evidence type="ECO:0000313" key="1">
    <source>
        <dbReference type="EMBL" id="CAG91157.2"/>
    </source>
</evidence>
<dbReference type="OMA" id="SARYQEG"/>
<dbReference type="KEGG" id="dha:DEHA2G25058g"/>
<protein>
    <submittedName>
        <fullName evidence="1">DEHA2G25058p</fullName>
    </submittedName>
</protein>
<dbReference type="Pfam" id="PF20935">
    <property type="entry name" value="DUF6847"/>
    <property type="match status" value="1"/>
</dbReference>
<dbReference type="Proteomes" id="UP000000599">
    <property type="component" value="Chromosome G"/>
</dbReference>
<dbReference type="InParanoid" id="Q6BGN3"/>
<reference evidence="1 2" key="1">
    <citation type="journal article" date="2004" name="Nature">
        <title>Genome evolution in yeasts.</title>
        <authorList>
            <consortium name="Genolevures"/>
            <person name="Dujon B."/>
            <person name="Sherman D."/>
            <person name="Fischer G."/>
            <person name="Durrens P."/>
            <person name="Casaregola S."/>
            <person name="Lafontaine I."/>
            <person name="de Montigny J."/>
            <person name="Marck C."/>
            <person name="Neuveglise C."/>
            <person name="Talla E."/>
            <person name="Goffard N."/>
            <person name="Frangeul L."/>
            <person name="Aigle M."/>
            <person name="Anthouard V."/>
            <person name="Babour A."/>
            <person name="Barbe V."/>
            <person name="Barnay S."/>
            <person name="Blanchin S."/>
            <person name="Beckerich J.M."/>
            <person name="Beyne E."/>
            <person name="Bleykasten C."/>
            <person name="Boisrame A."/>
            <person name="Boyer J."/>
            <person name="Cattolico L."/>
            <person name="Confanioleri F."/>
            <person name="de Daruvar A."/>
            <person name="Despons L."/>
            <person name="Fabre E."/>
            <person name="Fairhead C."/>
            <person name="Ferry-Dumazet H."/>
            <person name="Groppi A."/>
            <person name="Hantraye F."/>
            <person name="Hennequin C."/>
            <person name="Jauniaux N."/>
            <person name="Joyet P."/>
            <person name="Kachouri R."/>
            <person name="Kerrest A."/>
            <person name="Koszul R."/>
            <person name="Lemaire M."/>
            <person name="Lesur I."/>
            <person name="Ma L."/>
            <person name="Muller H."/>
            <person name="Nicaud J.M."/>
            <person name="Nikolski M."/>
            <person name="Oztas S."/>
            <person name="Ozier-Kalogeropoulos O."/>
            <person name="Pellenz S."/>
            <person name="Potier S."/>
            <person name="Richard G.F."/>
            <person name="Straub M.L."/>
            <person name="Suleau A."/>
            <person name="Swennene D."/>
            <person name="Tekaia F."/>
            <person name="Wesolowski-Louvel M."/>
            <person name="Westhof E."/>
            <person name="Wirth B."/>
            <person name="Zeniou-Meyer M."/>
            <person name="Zivanovic I."/>
            <person name="Bolotin-Fukuhara M."/>
            <person name="Thierry A."/>
            <person name="Bouchier C."/>
            <person name="Caudron B."/>
            <person name="Scarpelli C."/>
            <person name="Gaillardin C."/>
            <person name="Weissenbach J."/>
            <person name="Wincker P."/>
            <person name="Souciet J.L."/>
        </authorList>
    </citation>
    <scope>NUCLEOTIDE SEQUENCE [LARGE SCALE GENOMIC DNA]</scope>
    <source>
        <strain evidence="2">ATCC 36239 / CBS 767 / BCRC 21394 / JCM 1990 / NBRC 0083 / IGC 2968</strain>
    </source>
</reference>
<dbReference type="EMBL" id="CR382139">
    <property type="protein sequence ID" value="CAG91157.2"/>
    <property type="molecule type" value="Genomic_DNA"/>
</dbReference>
<accession>Q6BGN3</accession>
<dbReference type="CDD" id="cd12208">
    <property type="entry name" value="DIP1984-like"/>
    <property type="match status" value="1"/>
</dbReference>